<name>A0A6C0BY83_9ZZZZ</name>
<proteinExistence type="predicted"/>
<protein>
    <submittedName>
        <fullName evidence="1">Uncharacterized protein</fullName>
    </submittedName>
</protein>
<sequence>MFALFLIVVIMAILGRAFLISKHREGFNNGDGADPITLFGNGSEYLYGLRHIAQSNINSTILEYDVSLSRESKEDIQYFDIWNMANPNSIPNTQKIYTYLNGGAGGAAPSLMNTVGDEVEDISGFLIGCAKAVADADLSYGEISETGCRGSNSLADGPGMTLGSEKVSNVSGAGDKGYLLTFDAKKLVDLIEKPPTFRNGDVMETAGSCSIVYDNAIDGWVCASNCLIKKEPDSTKGNIKRGGNALEGDLGDNDTLYHLPIKGEIKHGDTYEFQCDTINSMYALPSGAPAEPRKCLFGKLNEVREDQQLVCGSASEVPKCDVLTNVDDVRCLTRTYSDAATGKRYRYCPIICNNKDGDTSQGACNVDQDCVGHLYKLDPSDTTKRTPYKHPIAGINDGIGYTRIEVDENDNPSNINLDRTNSVIYADLMQSQTMDPAGEQDIDVGALEKTTVGGLFEHVLNKMPVKNLKNFMTGLQSYFAASPLELKDKTRWMNNQGGYGLDGSTVEGGLKNAPFSSAGSHLKMSQLADPTNFKNTNQYIARGREILYERKRSMGKENRSLNPEGIPKKTLEELGKTDMKIGKIAAQLNNEYISMERKRILRKNLLAEKDKKVNLINRIELAEEKYDTILDVDKLDKDANPVQSSYLDMSDGARKFLFKQDGSAAIEKTDGKRGGMLGFKQNDDSYIPFKTRMPTYYKTDDGQYLETPSAGNIF</sequence>
<dbReference type="EMBL" id="MN739271">
    <property type="protein sequence ID" value="QHS96368.1"/>
    <property type="molecule type" value="Genomic_DNA"/>
</dbReference>
<accession>A0A6C0BY83</accession>
<evidence type="ECO:0000313" key="1">
    <source>
        <dbReference type="EMBL" id="QHS96368.1"/>
    </source>
</evidence>
<organism evidence="1">
    <name type="scientific">viral metagenome</name>
    <dbReference type="NCBI Taxonomy" id="1070528"/>
    <lineage>
        <taxon>unclassified sequences</taxon>
        <taxon>metagenomes</taxon>
        <taxon>organismal metagenomes</taxon>
    </lineage>
</organism>
<dbReference type="AlphaFoldDB" id="A0A6C0BY83"/>
<reference evidence="1" key="1">
    <citation type="journal article" date="2020" name="Nature">
        <title>Giant virus diversity and host interactions through global metagenomics.</title>
        <authorList>
            <person name="Schulz F."/>
            <person name="Roux S."/>
            <person name="Paez-Espino D."/>
            <person name="Jungbluth S."/>
            <person name="Walsh D.A."/>
            <person name="Denef V.J."/>
            <person name="McMahon K.D."/>
            <person name="Konstantinidis K.T."/>
            <person name="Eloe-Fadrosh E.A."/>
            <person name="Kyrpides N.C."/>
            <person name="Woyke T."/>
        </authorList>
    </citation>
    <scope>NUCLEOTIDE SEQUENCE</scope>
    <source>
        <strain evidence="1">GVMAG-M-3300020166-18</strain>
    </source>
</reference>